<protein>
    <submittedName>
        <fullName evidence="3">Uncharacterized protein</fullName>
    </submittedName>
</protein>
<accession>A0A8T1M237</accession>
<evidence type="ECO:0000256" key="1">
    <source>
        <dbReference type="SAM" id="Coils"/>
    </source>
</evidence>
<dbReference type="OrthoDB" id="6257502at2759"/>
<comment type="caution">
    <text evidence="3">The sequence shown here is derived from an EMBL/GenBank/DDBJ whole genome shotgun (WGS) entry which is preliminary data.</text>
</comment>
<feature type="coiled-coil region" evidence="1">
    <location>
        <begin position="457"/>
        <end position="484"/>
    </location>
</feature>
<evidence type="ECO:0000313" key="3">
    <source>
        <dbReference type="EMBL" id="KAG5443407.1"/>
    </source>
</evidence>
<organism evidence="3 4">
    <name type="scientific">Clonorchis sinensis</name>
    <name type="common">Chinese liver fluke</name>
    <dbReference type="NCBI Taxonomy" id="79923"/>
    <lineage>
        <taxon>Eukaryota</taxon>
        <taxon>Metazoa</taxon>
        <taxon>Spiralia</taxon>
        <taxon>Lophotrochozoa</taxon>
        <taxon>Platyhelminthes</taxon>
        <taxon>Trematoda</taxon>
        <taxon>Digenea</taxon>
        <taxon>Opisthorchiida</taxon>
        <taxon>Opisthorchiata</taxon>
        <taxon>Opisthorchiidae</taxon>
        <taxon>Clonorchis</taxon>
    </lineage>
</organism>
<keyword evidence="1" id="KW-0175">Coiled coil</keyword>
<sequence length="693" mass="79268">MRRTISIKLGLGSPLVLTYDSTEDHLTSATLAPALSYPYSTHSQLSVIDDVYNVDSDTDNIFSTADIQNNNQTSKLEEYGTISDLFHERNIWTEGLEWPEEELFVIHSNPKRFERQCDLKGEQGRMESCDQLLENPRRHGFGLKPNISLELISGKGSPAYEAQTNDLLASIRDWKQSLVGKNVANDLTVNSHLVKTLRYPTNPMAILQAAQPDAKREKRIREYLSKYFPGKIHSISEEFFEHERDGCNESKDMCQRSNLQKIKDPRRTRAVRSLERTVCFEPLPKTISKHRSKASEKQPERKHRKPEQQQQKLTNAKAVHKNLTAKTQDSNVPKLRRRSRVTIAAQDSSETPSNDKSVGFRDKTTHRIHPSNLGDVNTTANSEENRKNAKCLRSSKAQMESTKILKKISKKPQLEKRTSSTTPLPKQNGMVVYEKQTKNCVEDLSFPARATIESNGFADKISQLNRLQGKLEKIRRQIKQLQSYNSVGRVFCIADASIRILCAQLAPHILRAAVETPCYPDLRSKNRRFASVNLLALPRSFVDSILQLKAPWKNGMEHPLKHKPVKHMCLKEDTSAISILDEESESGDVTKSEVPNDKRSPSTLFEENFVHPQMATSREIQKAQKNHRNRIGKLCHLMVLPSWEQKYMGLRRNKRTPSAIMLAWKDKCGFSNSHSGWLRRTAQKLIRRRNRHN</sequence>
<name>A0A8T1M237_CLOSI</name>
<dbReference type="AlphaFoldDB" id="A0A8T1M237"/>
<keyword evidence="4" id="KW-1185">Reference proteome</keyword>
<evidence type="ECO:0000256" key="2">
    <source>
        <dbReference type="SAM" id="MobiDB-lite"/>
    </source>
</evidence>
<evidence type="ECO:0000313" key="4">
    <source>
        <dbReference type="Proteomes" id="UP000286415"/>
    </source>
</evidence>
<feature type="region of interest" description="Disordered" evidence="2">
    <location>
        <begin position="282"/>
        <end position="401"/>
    </location>
</feature>
<dbReference type="EMBL" id="NIRI02000056">
    <property type="protein sequence ID" value="KAG5443407.1"/>
    <property type="molecule type" value="Genomic_DNA"/>
</dbReference>
<reference evidence="3 4" key="2">
    <citation type="journal article" date="2021" name="Genomics">
        <title>High-quality reference genome for Clonorchis sinensis.</title>
        <authorList>
            <person name="Young N.D."/>
            <person name="Stroehlein A.J."/>
            <person name="Kinkar L."/>
            <person name="Wang T."/>
            <person name="Sohn W.M."/>
            <person name="Chang B.C.H."/>
            <person name="Kaur P."/>
            <person name="Weisz D."/>
            <person name="Dudchenko O."/>
            <person name="Aiden E.L."/>
            <person name="Korhonen P.K."/>
            <person name="Gasser R.B."/>
        </authorList>
    </citation>
    <scope>NUCLEOTIDE SEQUENCE [LARGE SCALE GENOMIC DNA]</scope>
    <source>
        <strain evidence="3">Cs-k2</strain>
    </source>
</reference>
<dbReference type="Proteomes" id="UP000286415">
    <property type="component" value="Unassembled WGS sequence"/>
</dbReference>
<reference evidence="3 4" key="1">
    <citation type="journal article" date="2018" name="Biotechnol. Adv.">
        <title>Improved genomic resources and new bioinformatic workflow for the carcinogenic parasite Clonorchis sinensis: Biotechnological implications.</title>
        <authorList>
            <person name="Wang D."/>
            <person name="Korhonen P.K."/>
            <person name="Gasser R.B."/>
            <person name="Young N.D."/>
        </authorList>
    </citation>
    <scope>NUCLEOTIDE SEQUENCE [LARGE SCALE GENOMIC DNA]</scope>
    <source>
        <strain evidence="3">Cs-k2</strain>
    </source>
</reference>
<gene>
    <name evidence="3" type="ORF">CSKR_109941</name>
</gene>
<proteinExistence type="predicted"/>
<feature type="compositionally biased region" description="Polar residues" evidence="2">
    <location>
        <begin position="345"/>
        <end position="356"/>
    </location>
</feature>